<evidence type="ECO:0000313" key="3">
    <source>
        <dbReference type="EMBL" id="ACF88559.1"/>
    </source>
</evidence>
<keyword evidence="3" id="KW-0614">Plasmid</keyword>
<dbReference type="SUPFAM" id="SSF52540">
    <property type="entry name" value="P-loop containing nucleoside triphosphate hydrolases"/>
    <property type="match status" value="1"/>
</dbReference>
<dbReference type="GO" id="GO:0016887">
    <property type="term" value="F:ATP hydrolysis activity"/>
    <property type="evidence" value="ECO:0007669"/>
    <property type="project" value="InterPro"/>
</dbReference>
<dbReference type="RefSeq" id="WP_001162839.1">
    <property type="nucleotide sequence ID" value="NC_011092.1"/>
</dbReference>
<sequence>MALEQVIYNLEEVKGLSDEELYQRLYDSWGLENHKIDVWGELSINVAGNWAGIRNAKTLSGNQSIEYPLADSHELQSGVFLTPSVAKIVLGNDTKGMVACELMLASIPQRAKKNNPFLLAVNDKTVERLTYLPDALPNLDRQALIQNEDETLLRKVIYDAEVKRVKHKIASETEALEAALQEKQQDMTDKLAELSDAFKSTQDKITASTTELESSIKRNEELNNDNHRLNLKIQESKAELDVIIEKSRKVEESMARKVEKLTDFIKEKAIFLKSFEFLDEEDFDFFVGSPLSNKERGEHISFSQALYSNYSDAVSYIQAYLKERDILYPRHIIENFLTLIRTNDLIILAGDSGSGKTNLVQSFAKAIGGVSKIIPVKPNWTSSEDLLGYYNPLEKKYLATPFLEALIEAKQNPDIPYFICLDEMNLARVEYYFADFLSKLEERNEQPTIQLYSDDEAAHVLAELKGVVSVISNAQEKFSKNGIVDFVALMQDEEINAEMKRAFGFSDKDSLIKYHGDIRRMLAGVLGTPSSITIPANVRIIGAINIDETTHYLSPKILDRAHVMKFKSPLLTDWDAIFDEIDSYGLDDVTLPLVFDIEELGERTPYPKFERLNEFCELFTTLNRDVFDPLGVEFGMRTIRQGLNYVSLFSDVNDNKSLAINNFIVHKVLPKFTFDGDKQVGDYSKAELVSRVFLPRLESLLDNQVEIAAEFSCTKSIERLVKTAESNDGVVNYWA</sequence>
<dbReference type="InterPro" id="IPR027417">
    <property type="entry name" value="P-loop_NTPase"/>
</dbReference>
<dbReference type="KEGG" id="sew:SeSA_B0021"/>
<dbReference type="GO" id="GO:0005524">
    <property type="term" value="F:ATP binding"/>
    <property type="evidence" value="ECO:0007669"/>
    <property type="project" value="InterPro"/>
</dbReference>
<evidence type="ECO:0000256" key="1">
    <source>
        <dbReference type="SAM" id="Coils"/>
    </source>
</evidence>
<dbReference type="Gene3D" id="3.40.50.300">
    <property type="entry name" value="P-loop containing nucleotide triphosphate hydrolases"/>
    <property type="match status" value="1"/>
</dbReference>
<dbReference type="InterPro" id="IPR011704">
    <property type="entry name" value="ATPase_dyneun-rel_AAA"/>
</dbReference>
<dbReference type="Proteomes" id="UP000001865">
    <property type="component" value="Plasmid pCVM19633_110"/>
</dbReference>
<accession>A0A0U1RFC5</accession>
<dbReference type="Pfam" id="PF07728">
    <property type="entry name" value="AAA_5"/>
    <property type="match status" value="1"/>
</dbReference>
<dbReference type="AlphaFoldDB" id="A0A0U1RFC5"/>
<keyword evidence="1" id="KW-0175">Coiled coil</keyword>
<feature type="coiled-coil region" evidence="1">
    <location>
        <begin position="162"/>
        <end position="246"/>
    </location>
</feature>
<dbReference type="EMBL" id="CP001125">
    <property type="protein sequence ID" value="ACF88559.1"/>
    <property type="molecule type" value="Genomic_DNA"/>
</dbReference>
<reference evidence="3 4" key="1">
    <citation type="journal article" date="2011" name="J. Bacteriol.">
        <title>Comparative genomics of 28 Salmonella enterica isolates: evidence for CRISPR-mediated adaptive sublineage evolution.</title>
        <authorList>
            <person name="Fricke W.F."/>
            <person name="Mammel M.K."/>
            <person name="McDermott P.F."/>
            <person name="Tartera C."/>
            <person name="White D.G."/>
            <person name="Leclerc J.E."/>
            <person name="Ravel J."/>
            <person name="Cebula T.A."/>
        </authorList>
    </citation>
    <scope>NUCLEOTIDE SEQUENCE [LARGE SCALE GENOMIC DNA]</scope>
    <source>
        <strain evidence="3 4">CVM19633</strain>
        <plasmid evidence="3 4">pCVM19633_110</plasmid>
    </source>
</reference>
<proteinExistence type="predicted"/>
<organism evidence="3 4">
    <name type="scientific">Salmonella schwarzengrund (strain CVM19633)</name>
    <dbReference type="NCBI Taxonomy" id="439843"/>
    <lineage>
        <taxon>Bacteria</taxon>
        <taxon>Pseudomonadati</taxon>
        <taxon>Pseudomonadota</taxon>
        <taxon>Gammaproteobacteria</taxon>
        <taxon>Enterobacterales</taxon>
        <taxon>Enterobacteriaceae</taxon>
        <taxon>Salmonella</taxon>
    </lineage>
</organism>
<dbReference type="HOGENOM" id="CLU_388755_0_0_6"/>
<feature type="domain" description="ATPase dynein-related AAA" evidence="2">
    <location>
        <begin position="346"/>
        <end position="446"/>
    </location>
</feature>
<protein>
    <recommendedName>
        <fullName evidence="2">ATPase dynein-related AAA domain-containing protein</fullName>
    </recommendedName>
</protein>
<geneLocation type="plasmid" evidence="3 4">
    <name>pCVM19633_110</name>
</geneLocation>
<name>A0A0U1RFC5_SALSV</name>
<evidence type="ECO:0000313" key="4">
    <source>
        <dbReference type="Proteomes" id="UP000001865"/>
    </source>
</evidence>
<gene>
    <name evidence="3" type="ordered locus">SeSA_B0021</name>
</gene>
<evidence type="ECO:0000259" key="2">
    <source>
        <dbReference type="Pfam" id="PF07728"/>
    </source>
</evidence>